<organism evidence="1 2">
    <name type="scientific">Mythimna loreyi</name>
    <dbReference type="NCBI Taxonomy" id="667449"/>
    <lineage>
        <taxon>Eukaryota</taxon>
        <taxon>Metazoa</taxon>
        <taxon>Ecdysozoa</taxon>
        <taxon>Arthropoda</taxon>
        <taxon>Hexapoda</taxon>
        <taxon>Insecta</taxon>
        <taxon>Pterygota</taxon>
        <taxon>Neoptera</taxon>
        <taxon>Endopterygota</taxon>
        <taxon>Lepidoptera</taxon>
        <taxon>Glossata</taxon>
        <taxon>Ditrysia</taxon>
        <taxon>Noctuoidea</taxon>
        <taxon>Noctuidae</taxon>
        <taxon>Noctuinae</taxon>
        <taxon>Hadenini</taxon>
        <taxon>Mythimna</taxon>
    </lineage>
</organism>
<dbReference type="Proteomes" id="UP001231649">
    <property type="component" value="Chromosome 18"/>
</dbReference>
<reference evidence="1" key="1">
    <citation type="submission" date="2023-03" db="EMBL/GenBank/DDBJ databases">
        <title>Chromosome-level genomes of two armyworms, Mythimna separata and Mythimna loreyi, provide insights into the biosynthesis and reception of sex pheromones.</title>
        <authorList>
            <person name="Zhao H."/>
        </authorList>
    </citation>
    <scope>NUCLEOTIDE SEQUENCE</scope>
    <source>
        <strain evidence="1">BeijingLab</strain>
    </source>
</reference>
<gene>
    <name evidence="1" type="ORF">PYW08_005846</name>
</gene>
<comment type="caution">
    <text evidence="1">The sequence shown here is derived from an EMBL/GenBank/DDBJ whole genome shotgun (WGS) entry which is preliminary data.</text>
</comment>
<name>A0ACC2QKF5_9NEOP</name>
<keyword evidence="2" id="KW-1185">Reference proteome</keyword>
<sequence>MFKVYKIEGSPTVRAVLMTAEALNVDYETHSVDFMGGEHKTPEYLEKNPAHTVPIIEEDGFFLADSHAIITYLADKYGDEESKLYPKDLKTRAIVNQRLFFEATVLNSASTSVSYGVVREGQTGPTPHQIEDVNECYEILDKYLQKTKFVACDHLTVADFSCIAAVTFMDFWVPVDEKYTKVKAWMKGLEKEDWYQRGLIPGLTLFKEYMTNIKKKRKASNV</sequence>
<evidence type="ECO:0000313" key="1">
    <source>
        <dbReference type="EMBL" id="KAJ8717447.1"/>
    </source>
</evidence>
<dbReference type="EMBL" id="CM056794">
    <property type="protein sequence ID" value="KAJ8717447.1"/>
    <property type="molecule type" value="Genomic_DNA"/>
</dbReference>
<evidence type="ECO:0000313" key="2">
    <source>
        <dbReference type="Proteomes" id="UP001231649"/>
    </source>
</evidence>
<protein>
    <submittedName>
        <fullName evidence="1">Uncharacterized protein</fullName>
    </submittedName>
</protein>
<proteinExistence type="predicted"/>
<accession>A0ACC2QKF5</accession>